<comment type="caution">
    <text evidence="2">The sequence shown here is derived from an EMBL/GenBank/DDBJ whole genome shotgun (WGS) entry which is preliminary data.</text>
</comment>
<gene>
    <name evidence="2" type="ORF">JOE57_001606</name>
</gene>
<dbReference type="Proteomes" id="UP000704762">
    <property type="component" value="Unassembled WGS sequence"/>
</dbReference>
<dbReference type="SUPFAM" id="SSF49464">
    <property type="entry name" value="Carboxypeptidase regulatory domain-like"/>
    <property type="match status" value="1"/>
</dbReference>
<dbReference type="InterPro" id="IPR008969">
    <property type="entry name" value="CarboxyPept-like_regulatory"/>
</dbReference>
<dbReference type="Gene3D" id="2.60.40.1120">
    <property type="entry name" value="Carboxypeptidase-like, regulatory domain"/>
    <property type="match status" value="1"/>
</dbReference>
<keyword evidence="3" id="KW-1185">Reference proteome</keyword>
<organism evidence="2 3">
    <name type="scientific">Microlunatus panaciterrae</name>
    <dbReference type="NCBI Taxonomy" id="400768"/>
    <lineage>
        <taxon>Bacteria</taxon>
        <taxon>Bacillati</taxon>
        <taxon>Actinomycetota</taxon>
        <taxon>Actinomycetes</taxon>
        <taxon>Propionibacteriales</taxon>
        <taxon>Propionibacteriaceae</taxon>
        <taxon>Microlunatus</taxon>
    </lineage>
</organism>
<evidence type="ECO:0008006" key="4">
    <source>
        <dbReference type="Google" id="ProtNLM"/>
    </source>
</evidence>
<reference evidence="2 3" key="1">
    <citation type="submission" date="2021-01" db="EMBL/GenBank/DDBJ databases">
        <title>Sequencing the genomes of 1000 actinobacteria strains.</title>
        <authorList>
            <person name="Klenk H.-P."/>
        </authorList>
    </citation>
    <scope>NUCLEOTIDE SEQUENCE [LARGE SCALE GENOMIC DNA]</scope>
    <source>
        <strain evidence="2 3">DSM 18662</strain>
    </source>
</reference>
<dbReference type="RefSeq" id="WP_204917200.1">
    <property type="nucleotide sequence ID" value="NZ_BAAAQP010000002.1"/>
</dbReference>
<proteinExistence type="predicted"/>
<sequence length="261" mass="27472">MPAATRSQTPSAQGILAAELSAIRDWVQDRSGLPCQIGPADDRADSYIQLSTVRLVAGVHNSDPVAARVDAHVLVLAHGPDHAAAADAAAALMVQALVERSWELLAGQPDPELWRSLGLPPAPAFMITVPVRLPLHRAVAPPVRRPLNLRGGGLRQVQGRVLAADGTPLSGAVIRLHPDGQPVTTTHNGRWTLSLPSGPVHLDVTAKGLSARHDLAEQSGADRQDVDIVIDVLGAADHQAEPADQDTPAHPETPADQERGN</sequence>
<dbReference type="EMBL" id="JAFBCF010000001">
    <property type="protein sequence ID" value="MBM7798685.1"/>
    <property type="molecule type" value="Genomic_DNA"/>
</dbReference>
<evidence type="ECO:0000313" key="3">
    <source>
        <dbReference type="Proteomes" id="UP000704762"/>
    </source>
</evidence>
<dbReference type="Pfam" id="PF13620">
    <property type="entry name" value="CarboxypepD_reg"/>
    <property type="match status" value="1"/>
</dbReference>
<accession>A0ABS2RI61</accession>
<evidence type="ECO:0000256" key="1">
    <source>
        <dbReference type="SAM" id="MobiDB-lite"/>
    </source>
</evidence>
<evidence type="ECO:0000313" key="2">
    <source>
        <dbReference type="EMBL" id="MBM7798685.1"/>
    </source>
</evidence>
<feature type="region of interest" description="Disordered" evidence="1">
    <location>
        <begin position="232"/>
        <end position="261"/>
    </location>
</feature>
<name>A0ABS2RI61_9ACTN</name>
<protein>
    <recommendedName>
        <fullName evidence="4">Carboxypeptidase regulatory-like domain-containing protein</fullName>
    </recommendedName>
</protein>